<evidence type="ECO:0000313" key="3">
    <source>
        <dbReference type="Proteomes" id="UP000008037"/>
    </source>
</evidence>
<proteinExistence type="predicted"/>
<protein>
    <submittedName>
        <fullName evidence="2">Uncharacterized protein</fullName>
    </submittedName>
</protein>
<dbReference type="Proteomes" id="UP000008037">
    <property type="component" value="Chromosome"/>
</dbReference>
<dbReference type="RefSeq" id="WP_015017833.1">
    <property type="nucleotide sequence ID" value="NC_018719.1"/>
</dbReference>
<dbReference type="GeneID" id="13796518"/>
<dbReference type="KEGG" id="nga:Ngar_c03120"/>
<name>K0ICH7_NITGG</name>
<gene>
    <name evidence="1" type="ordered locus">Ngar_c03120</name>
    <name evidence="2" type="ordered locus">Ngar_c03420</name>
</gene>
<evidence type="ECO:0000313" key="1">
    <source>
        <dbReference type="EMBL" id="AFU57260.1"/>
    </source>
</evidence>
<dbReference type="OrthoDB" id="6754at2157"/>
<dbReference type="BioCyc" id="CNIT1237085:G1324-312-MONOMER"/>
<accession>K0ICH7</accession>
<dbReference type="EMBL" id="CP002408">
    <property type="protein sequence ID" value="AFU57290.1"/>
    <property type="molecule type" value="Genomic_DNA"/>
</dbReference>
<dbReference type="HOGENOM" id="CLU_153621_0_0_2"/>
<dbReference type="AlphaFoldDB" id="K0ICH7"/>
<dbReference type="EMBL" id="CP002408">
    <property type="protein sequence ID" value="AFU57260.1"/>
    <property type="molecule type" value="Genomic_DNA"/>
</dbReference>
<reference evidence="2 3" key="1">
    <citation type="journal article" date="2012" name="Environ. Microbiol.">
        <title>The genome of the ammonia-oxidizing Candidatus Nitrososphaera gargensis: insights into metabolic versatility and environmental adaptations.</title>
        <authorList>
            <person name="Spang A."/>
            <person name="Poehlein A."/>
            <person name="Offre P."/>
            <person name="Zumbragel S."/>
            <person name="Haider S."/>
            <person name="Rychlik N."/>
            <person name="Nowka B."/>
            <person name="Schmeisser C."/>
            <person name="Lebedeva E.V."/>
            <person name="Rattei T."/>
            <person name="Bohm C."/>
            <person name="Schmid M."/>
            <person name="Galushko A."/>
            <person name="Hatzenpichler R."/>
            <person name="Weinmaier T."/>
            <person name="Daniel R."/>
            <person name="Schleper C."/>
            <person name="Spieck E."/>
            <person name="Streit W."/>
            <person name="Wagner M."/>
        </authorList>
    </citation>
    <scope>NUCLEOTIDE SEQUENCE [LARGE SCALE GENOMIC DNA]</scope>
    <source>
        <strain evidence="2">Enrichment culture Ga9.2</strain>
        <strain evidence="3">Ga9.2</strain>
    </source>
</reference>
<dbReference type="InParanoid" id="K0ICH7"/>
<evidence type="ECO:0000313" key="2">
    <source>
        <dbReference type="EMBL" id="AFU57290.1"/>
    </source>
</evidence>
<sequence length="136" mass="16319">MAKGWTVLTVRDQVKSRLEEIYEKDTKRPKNQKFTAYLDNLLTQYIDYHEKLQQYGPFIEYKDKRDNYVELYDHRKRQYVNVYINDQEKQLFCEFDNSADCCHVGFCFAIKEVYEILIDHGFRPPKIRASKGSATD</sequence>
<organism evidence="2 3">
    <name type="scientific">Nitrososphaera gargensis (strain Ga9.2)</name>
    <dbReference type="NCBI Taxonomy" id="1237085"/>
    <lineage>
        <taxon>Archaea</taxon>
        <taxon>Nitrososphaerota</taxon>
        <taxon>Nitrososphaeria</taxon>
        <taxon>Nitrososphaerales</taxon>
        <taxon>Nitrososphaeraceae</taxon>
        <taxon>Nitrososphaera</taxon>
    </lineage>
</organism>
<keyword evidence="3" id="KW-1185">Reference proteome</keyword>
<dbReference type="KEGG" id="nga:Ngar_c03420"/>